<dbReference type="Proteomes" id="UP000011508">
    <property type="component" value="Unassembled WGS sequence"/>
</dbReference>
<reference evidence="1 2" key="1">
    <citation type="journal article" date="2014" name="PLoS Genet.">
        <title>Phylogenetically driven sequencing of extremely halophilic archaea reveals strategies for static and dynamic osmo-response.</title>
        <authorList>
            <person name="Becker E.A."/>
            <person name="Seitzer P.M."/>
            <person name="Tritt A."/>
            <person name="Larsen D."/>
            <person name="Krusor M."/>
            <person name="Yao A.I."/>
            <person name="Wu D."/>
            <person name="Madern D."/>
            <person name="Eisen J.A."/>
            <person name="Darling A.E."/>
            <person name="Facciotti M.T."/>
        </authorList>
    </citation>
    <scope>NUCLEOTIDE SEQUENCE [LARGE SCALE GENOMIC DNA]</scope>
    <source>
        <strain evidence="1 2">ATCC BAA-897</strain>
    </source>
</reference>
<keyword evidence="2" id="KW-1185">Reference proteome</keyword>
<protein>
    <submittedName>
        <fullName evidence="1">Uncharacterized protein</fullName>
    </submittedName>
</protein>
<evidence type="ECO:0000313" key="2">
    <source>
        <dbReference type="Proteomes" id="UP000011508"/>
    </source>
</evidence>
<evidence type="ECO:0000313" key="1">
    <source>
        <dbReference type="EMBL" id="ELZ89098.1"/>
    </source>
</evidence>
<sequence length="88" mass="10189">MIEDLCKPSIEWDFLDTVCNPLHELVERALRVGGDTGEHGLEIFIHHRWWVARFVQSGDCCLELTMAKGIRPMNRIEHRFENIANDVG</sequence>
<dbReference type="EMBL" id="AOLM01000027">
    <property type="protein sequence ID" value="ELZ89098.1"/>
    <property type="molecule type" value="Genomic_DNA"/>
</dbReference>
<comment type="caution">
    <text evidence="1">The sequence shown here is derived from an EMBL/GenBank/DDBJ whole genome shotgun (WGS) entry which is preliminary data.</text>
</comment>
<organism evidence="1 2">
    <name type="scientific">Haloferax sulfurifontis ATCC BAA-897</name>
    <dbReference type="NCBI Taxonomy" id="662480"/>
    <lineage>
        <taxon>Archaea</taxon>
        <taxon>Methanobacteriati</taxon>
        <taxon>Methanobacteriota</taxon>
        <taxon>Stenosarchaea group</taxon>
        <taxon>Halobacteria</taxon>
        <taxon>Halobacteriales</taxon>
        <taxon>Haloferacaceae</taxon>
        <taxon>Haloferax</taxon>
    </lineage>
</organism>
<accession>M0HZC8</accession>
<name>M0HZC8_9EURY</name>
<gene>
    <name evidence="1" type="ORF">C441_16424</name>
</gene>
<dbReference type="AlphaFoldDB" id="M0HZC8"/>
<proteinExistence type="predicted"/>